<evidence type="ECO:0000256" key="3">
    <source>
        <dbReference type="ARBA" id="ARBA00006613"/>
    </source>
</evidence>
<name>A0A316U4C5_9BASI</name>
<dbReference type="Gene3D" id="2.60.40.1230">
    <property type="match status" value="1"/>
</dbReference>
<keyword evidence="6 10" id="KW-0333">Golgi apparatus</keyword>
<evidence type="ECO:0000256" key="11">
    <source>
        <dbReference type="SAM" id="MobiDB-lite"/>
    </source>
</evidence>
<dbReference type="OrthoDB" id="28053at2759"/>
<dbReference type="InterPro" id="IPR008152">
    <property type="entry name" value="Clathrin_a/b/g-adaptin_app_Ig"/>
</dbReference>
<dbReference type="InterPro" id="IPR011989">
    <property type="entry name" value="ARM-like"/>
</dbReference>
<feature type="compositionally biased region" description="Pro residues" evidence="11">
    <location>
        <begin position="776"/>
        <end position="787"/>
    </location>
</feature>
<keyword evidence="14" id="KW-1185">Reference proteome</keyword>
<feature type="region of interest" description="Disordered" evidence="11">
    <location>
        <begin position="643"/>
        <end position="680"/>
    </location>
</feature>
<evidence type="ECO:0000256" key="8">
    <source>
        <dbReference type="ARBA" id="ARBA00023329"/>
    </source>
</evidence>
<dbReference type="InterPro" id="IPR017107">
    <property type="entry name" value="AP1_complex_gsu"/>
</dbReference>
<comment type="subcellular location">
    <subcellularLocation>
        <location evidence="1">Cytoplasmic vesicle membrane</location>
    </subcellularLocation>
    <subcellularLocation>
        <location evidence="2">Golgi apparatus</location>
    </subcellularLocation>
</comment>
<evidence type="ECO:0000256" key="6">
    <source>
        <dbReference type="ARBA" id="ARBA00023034"/>
    </source>
</evidence>
<dbReference type="InterPro" id="IPR050840">
    <property type="entry name" value="Adaptor_Complx_Large_Subunit"/>
</dbReference>
<dbReference type="Pfam" id="PF01602">
    <property type="entry name" value="Adaptin_N"/>
    <property type="match status" value="1"/>
</dbReference>
<keyword evidence="5 10" id="KW-0653">Protein transport</keyword>
<feature type="region of interest" description="Disordered" evidence="11">
    <location>
        <begin position="687"/>
        <end position="706"/>
    </location>
</feature>
<dbReference type="InterPro" id="IPR016024">
    <property type="entry name" value="ARM-type_fold"/>
</dbReference>
<dbReference type="PIRSF" id="PIRSF037094">
    <property type="entry name" value="AP1_complex_gamma"/>
    <property type="match status" value="1"/>
</dbReference>
<dbReference type="Pfam" id="PF02883">
    <property type="entry name" value="Alpha_adaptinC2"/>
    <property type="match status" value="1"/>
</dbReference>
<accession>A0A316U4C5</accession>
<dbReference type="InterPro" id="IPR002553">
    <property type="entry name" value="Clathrin/coatomer_adapt-like_N"/>
</dbReference>
<evidence type="ECO:0000313" key="14">
    <source>
        <dbReference type="Proteomes" id="UP000245942"/>
    </source>
</evidence>
<evidence type="ECO:0000256" key="7">
    <source>
        <dbReference type="ARBA" id="ARBA00023136"/>
    </source>
</evidence>
<dbReference type="AlphaFoldDB" id="A0A316U4C5"/>
<gene>
    <name evidence="13" type="ORF">BCV69DRAFT_290637</name>
</gene>
<dbReference type="SUPFAM" id="SSF48371">
    <property type="entry name" value="ARM repeat"/>
    <property type="match status" value="1"/>
</dbReference>
<dbReference type="GO" id="GO:0005829">
    <property type="term" value="C:cytosol"/>
    <property type="evidence" value="ECO:0007669"/>
    <property type="project" value="GOC"/>
</dbReference>
<dbReference type="PANTHER" id="PTHR22780">
    <property type="entry name" value="ADAPTIN, ALPHA/GAMMA/EPSILON"/>
    <property type="match status" value="1"/>
</dbReference>
<evidence type="ECO:0000313" key="13">
    <source>
        <dbReference type="EMBL" id="PWN20112.1"/>
    </source>
</evidence>
<evidence type="ECO:0000256" key="4">
    <source>
        <dbReference type="ARBA" id="ARBA00022448"/>
    </source>
</evidence>
<evidence type="ECO:0000256" key="1">
    <source>
        <dbReference type="ARBA" id="ARBA00004156"/>
    </source>
</evidence>
<dbReference type="Proteomes" id="UP000245942">
    <property type="component" value="Unassembled WGS sequence"/>
</dbReference>
<dbReference type="RefSeq" id="XP_025347272.1">
    <property type="nucleotide sequence ID" value="XM_025493720.1"/>
</dbReference>
<dbReference type="GO" id="GO:0006886">
    <property type="term" value="P:intracellular protein transport"/>
    <property type="evidence" value="ECO:0007669"/>
    <property type="project" value="UniProtKB-UniRule"/>
</dbReference>
<dbReference type="GO" id="GO:0030121">
    <property type="term" value="C:AP-1 adaptor complex"/>
    <property type="evidence" value="ECO:0007669"/>
    <property type="project" value="InterPro"/>
</dbReference>
<evidence type="ECO:0000256" key="9">
    <source>
        <dbReference type="ARBA" id="ARBA00062546"/>
    </source>
</evidence>
<evidence type="ECO:0000256" key="2">
    <source>
        <dbReference type="ARBA" id="ARBA00004555"/>
    </source>
</evidence>
<keyword evidence="4 10" id="KW-0813">Transport</keyword>
<protein>
    <recommendedName>
        <fullName evidence="10">AP-1 complex subunit gamma</fullName>
    </recommendedName>
</protein>
<evidence type="ECO:0000259" key="12">
    <source>
        <dbReference type="PROSITE" id="PS50180"/>
    </source>
</evidence>
<dbReference type="InterPro" id="IPR008153">
    <property type="entry name" value="GAE_dom"/>
</dbReference>
<dbReference type="GO" id="GO:0016192">
    <property type="term" value="P:vesicle-mediated transport"/>
    <property type="evidence" value="ECO:0007669"/>
    <property type="project" value="InterPro"/>
</dbReference>
<feature type="domain" description="GAE" evidence="12">
    <location>
        <begin position="788"/>
        <end position="899"/>
    </location>
</feature>
<dbReference type="GeneID" id="37015454"/>
<keyword evidence="8 10" id="KW-0968">Cytoplasmic vesicle</keyword>
<reference evidence="13 14" key="1">
    <citation type="journal article" date="2018" name="Mol. Biol. Evol.">
        <title>Broad Genomic Sampling Reveals a Smut Pathogenic Ancestry of the Fungal Clade Ustilaginomycotina.</title>
        <authorList>
            <person name="Kijpornyongpan T."/>
            <person name="Mondo S.J."/>
            <person name="Barry K."/>
            <person name="Sandor L."/>
            <person name="Lee J."/>
            <person name="Lipzen A."/>
            <person name="Pangilinan J."/>
            <person name="LaButti K."/>
            <person name="Hainaut M."/>
            <person name="Henrissat B."/>
            <person name="Grigoriev I.V."/>
            <person name="Spatafora J.W."/>
            <person name="Aime M.C."/>
        </authorList>
    </citation>
    <scope>NUCLEOTIDE SEQUENCE [LARGE SCALE GENOMIC DNA]</scope>
    <source>
        <strain evidence="13 14">MCA 4718</strain>
    </source>
</reference>
<dbReference type="InterPro" id="IPR013041">
    <property type="entry name" value="Clathrin_app_Ig-like_sf"/>
</dbReference>
<organism evidence="13 14">
    <name type="scientific">Pseudomicrostroma glucosiphilum</name>
    <dbReference type="NCBI Taxonomy" id="1684307"/>
    <lineage>
        <taxon>Eukaryota</taxon>
        <taxon>Fungi</taxon>
        <taxon>Dikarya</taxon>
        <taxon>Basidiomycota</taxon>
        <taxon>Ustilaginomycotina</taxon>
        <taxon>Exobasidiomycetes</taxon>
        <taxon>Microstromatales</taxon>
        <taxon>Microstromatales incertae sedis</taxon>
        <taxon>Pseudomicrostroma</taxon>
    </lineage>
</organism>
<proteinExistence type="inferred from homology"/>
<comment type="similarity">
    <text evidence="3 10">Belongs to the adaptor complexes large subunit family.</text>
</comment>
<evidence type="ECO:0000256" key="10">
    <source>
        <dbReference type="PIRNR" id="PIRNR037094"/>
    </source>
</evidence>
<feature type="compositionally biased region" description="Low complexity" evidence="11">
    <location>
        <begin position="687"/>
        <end position="697"/>
    </location>
</feature>
<dbReference type="GO" id="GO:0016482">
    <property type="term" value="P:cytosolic transport"/>
    <property type="evidence" value="ECO:0007669"/>
    <property type="project" value="UniProtKB-ARBA"/>
</dbReference>
<dbReference type="STRING" id="1684307.A0A316U4C5"/>
<comment type="subunit">
    <text evidence="9">Adaptor protein complex 1 (AP-1) is a heterotetramer composed of two large adaptins (gamma-type subunit APL4 and beta-type subunit APL2), a medium adaptin (mu-type subunit APM1) and a small adaptin (sigma-type subunit APS1). AP-1 interacts with clathrin.</text>
</comment>
<feature type="compositionally biased region" description="Low complexity" evidence="11">
    <location>
        <begin position="649"/>
        <end position="668"/>
    </location>
</feature>
<dbReference type="EMBL" id="KZ819329">
    <property type="protein sequence ID" value="PWN20112.1"/>
    <property type="molecule type" value="Genomic_DNA"/>
</dbReference>
<keyword evidence="7 10" id="KW-0472">Membrane</keyword>
<feature type="region of interest" description="Disordered" evidence="11">
    <location>
        <begin position="768"/>
        <end position="791"/>
    </location>
</feature>
<dbReference type="SUPFAM" id="SSF49348">
    <property type="entry name" value="Clathrin adaptor appendage domain"/>
    <property type="match status" value="1"/>
</dbReference>
<dbReference type="Gene3D" id="1.25.10.10">
    <property type="entry name" value="Leucine-rich Repeat Variant"/>
    <property type="match status" value="1"/>
</dbReference>
<dbReference type="FunFam" id="1.25.10.10:FF:000030">
    <property type="entry name" value="AP-1 complex subunit gamma"/>
    <property type="match status" value="1"/>
</dbReference>
<dbReference type="SMART" id="SM00809">
    <property type="entry name" value="Alpha_adaptinC2"/>
    <property type="match status" value="1"/>
</dbReference>
<sequence>MTSLFTRSQQVAALDPRLGGLMASLGLSNLRALIKAIRACKTYAEERALIQKESAAIRTSFKDEDPLLRHNNIAKLLYIHMLGYPAHFGQIECLKLVATPRFTDKRLGYLGVMLLLDENTNVLMLVTNGLKNDMNHSNMYVVGLALATFGNIASEEMSRDLSNEIERLMGSSNTYIRRKAAICAMRIVKKVPDLLENFTSKARSLLNDKNHGVLLCAVTLAIQICQDEEAKEEFRSTVPLLVRQLKSLVSTGYSPEHDVSGITDPFLQVKILRLLRILGKGNAAASEAMNDILAQVATNTEASKNVGNAILYETVLTVLEIEAESGLRVMAINILGKFLSNRDNNIRYVALNTLNKVVAMDTNAVQRHRNIILDCLRDGDISIRRRSLELTYALINEANVRVLTRELLAFLEVSDNEFKLGLTTQISLAAEKFAPNRRWHIDTVLRVLKLAGNYVREEILSAFLRLICHTPELQAYTVQRLYSALHEDFSQEGLTMGAVWTIGEFGELLTQGASLEDEELVRDLKPSNVVDLITSLLDSPYANSQTRQWVLTALAKLAVRYSYDGSQVTKIHQILTRYETSVDMELQQRSVEFEALLKRQDIREGVLEAMPPPEIKTTMVGTVSEKRAVGSTRTDKDALLDLMGDEMPAGNNGNAVGSASNGSRAGGAPQSTQDLLADIFGGGDSSGMAAAATSSGPSGTGAAGASSKASVNDILGLFGNTSSSSSSTAGPSSASNGLAGLDGLGSPTGAANNSDSLAGLDIFGGGSAAASTPTSAPAPAPAKPTPSPASTSYTAYDAKGLKITFTPKVSPARPDVVNILAEFTSSTDVEGVTLQAAVPKSQKLQMLAASNSTVLPGKTETQQMRVMAPSGTQIRLRLRIGFTVAGAQVQEQVDFAGFPAGMH</sequence>
<evidence type="ECO:0000256" key="5">
    <source>
        <dbReference type="ARBA" id="ARBA00022927"/>
    </source>
</evidence>
<dbReference type="PROSITE" id="PS50180">
    <property type="entry name" value="GAE"/>
    <property type="match status" value="1"/>
</dbReference>